<evidence type="ECO:0000259" key="11">
    <source>
        <dbReference type="PROSITE" id="PS51163"/>
    </source>
</evidence>
<dbReference type="Pfam" id="PF17788">
    <property type="entry name" value="HypF_C"/>
    <property type="match status" value="1"/>
</dbReference>
<evidence type="ECO:0000256" key="2">
    <source>
        <dbReference type="ARBA" id="ARBA00008097"/>
    </source>
</evidence>
<dbReference type="Gene3D" id="3.30.420.40">
    <property type="match status" value="1"/>
</dbReference>
<evidence type="ECO:0000313" key="12">
    <source>
        <dbReference type="EMBL" id="OFC71561.1"/>
    </source>
</evidence>
<reference evidence="12 13" key="1">
    <citation type="submission" date="2016-08" db="EMBL/GenBank/DDBJ databases">
        <authorList>
            <person name="Seilhamer J.J."/>
        </authorList>
    </citation>
    <scope>NUCLEOTIDE SEQUENCE [LARGE SCALE GENOMIC DNA]</scope>
    <source>
        <strain evidence="12 13">KCTC 42603</strain>
    </source>
</reference>
<dbReference type="Proteomes" id="UP000175691">
    <property type="component" value="Unassembled WGS sequence"/>
</dbReference>
<keyword evidence="9" id="KW-0378">Hydrolase</keyword>
<organism evidence="12 13">
    <name type="scientific">Alteromonas confluentis</name>
    <dbReference type="NCBI Taxonomy" id="1656094"/>
    <lineage>
        <taxon>Bacteria</taxon>
        <taxon>Pseudomonadati</taxon>
        <taxon>Pseudomonadota</taxon>
        <taxon>Gammaproteobacteria</taxon>
        <taxon>Alteromonadales</taxon>
        <taxon>Alteromonadaceae</taxon>
        <taxon>Alteromonas/Salinimonas group</taxon>
        <taxon>Alteromonas</taxon>
    </lineage>
</organism>
<dbReference type="InterPro" id="IPR036046">
    <property type="entry name" value="Acylphosphatase-like_dom_sf"/>
</dbReference>
<sequence>MSTAETNGFHIRITGLVQGVGFRPFVWRVANELSLCGHIFNDGEGVLIEVLGDENAITHYTDTIRREAPPLSRIDSITLTPVFIDSAPTSFSITESVSSNVKTGCPPDAATCEDCRNELFDPADRHYQYPFLNCTNCGPRLSIIKTLPYDRASTTMADFPLCDTCAAEYQDPADRRFHAQPVACPDCGPTLWLEDNQGEKLVSSLPFTDIAMALADGKIVALKGLGGFHLVCDATNDTAVNTLRERKCRPHKAFALMMKDIEHAGQYVLLGEEEMALLTSPQAPVVLAPPCDDSAGATAPSGSQKTDKLSGWPLAKSIAPDTNRLGIMLPYTPIHLLLMDAVDFPLVMTSGNASGQPQAIDNEDARSQLCDIADVFVMHNRPIHNRVDDSVMQVLPNETGSRLQPLRLARGYAPLVLPLPEGFSTEHTILALGAELKNTFCMTQGSNAVISQHMGDLSDARTFDAWEQTLALYRDLYQFSPSQICCDLHPDYLSSGYARRCADEEDSPFRVDSPVSQIQHHHAHMAACMGDNGVPLSSENLLGICLDGTGLGTDGTLWGGEVLFGNYQQAERLGGLKPAPLPGGTQAILAPWRCLFGQLYSLLSEQDIRERVNAIPGLSKTLVSPTAATLAKMIDKQLNCPLSSSAGRLFDAVAALLGCYDNQISYEGQAAVALQKLAENGLLPAKPFTLKPDKEGHIDPGPMLLEMIDALEQGEDKANIAKGFHVSMAASFTCLAQNIQKQKHFRTVVLSGGVMQNSLLQGLLQQQLQQAGFTVLSHRRIPANDAGIAFGQALITLARTTPA</sequence>
<feature type="active site" evidence="9">
    <location>
        <position position="23"/>
    </location>
</feature>
<dbReference type="GO" id="GO:0003725">
    <property type="term" value="F:double-stranded RNA binding"/>
    <property type="evidence" value="ECO:0007669"/>
    <property type="project" value="InterPro"/>
</dbReference>
<comment type="caution">
    <text evidence="12">The sequence shown here is derived from an EMBL/GenBank/DDBJ whole genome shotgun (WGS) entry which is preliminary data.</text>
</comment>
<keyword evidence="12" id="KW-0808">Transferase</keyword>
<dbReference type="InterPro" id="IPR004421">
    <property type="entry name" value="Carbamoyltransferase_HypF"/>
</dbReference>
<evidence type="ECO:0000256" key="5">
    <source>
        <dbReference type="ARBA" id="ARBA00022771"/>
    </source>
</evidence>
<dbReference type="GO" id="GO:0051604">
    <property type="term" value="P:protein maturation"/>
    <property type="evidence" value="ECO:0007669"/>
    <property type="project" value="TreeGrafter"/>
</dbReference>
<dbReference type="SUPFAM" id="SSF54975">
    <property type="entry name" value="Acylphosphatase/BLUF domain-like"/>
    <property type="match status" value="1"/>
</dbReference>
<dbReference type="EC" id="6.2.-.-" evidence="8"/>
<dbReference type="UniPathway" id="UPA00335"/>
<proteinExistence type="inferred from homology"/>
<dbReference type="InterPro" id="IPR041440">
    <property type="entry name" value="HypF_C"/>
</dbReference>
<dbReference type="Pfam" id="PF07503">
    <property type="entry name" value="zf-HYPF"/>
    <property type="match status" value="2"/>
</dbReference>
<dbReference type="STRING" id="1656094.BFC18_07450"/>
<name>A0A1E7ZDL2_9ALTE</name>
<dbReference type="EMBL" id="MDHN01000013">
    <property type="protein sequence ID" value="OFC71561.1"/>
    <property type="molecule type" value="Genomic_DNA"/>
</dbReference>
<evidence type="ECO:0000256" key="8">
    <source>
        <dbReference type="PIRNR" id="PIRNR006256"/>
    </source>
</evidence>
<dbReference type="PIRSF" id="PIRSF006256">
    <property type="entry name" value="CMPcnvr_hdrg_mat"/>
    <property type="match status" value="1"/>
</dbReference>
<dbReference type="Pfam" id="PF00708">
    <property type="entry name" value="Acylphosphatase"/>
    <property type="match status" value="1"/>
</dbReference>
<evidence type="ECO:0000256" key="4">
    <source>
        <dbReference type="ARBA" id="ARBA00022723"/>
    </source>
</evidence>
<comment type="similarity">
    <text evidence="2 8">Belongs to the carbamoyltransferase HypF family.</text>
</comment>
<feature type="domain" description="YrdC-like" evidence="11">
    <location>
        <begin position="204"/>
        <end position="411"/>
    </location>
</feature>
<comment type="function">
    <text evidence="8">Involved in the maturation of [NiFe] hydrogenases. Along with HypE, it catalyzes the synthesis of the CN ligands of the active site iron of [NiFe]-hydrogenases. HypF functions as a carbamoyl transferase using carbamoylphosphate as a substrate and transferring the carboxamido moiety in an ATP-dependent reaction to the thiolate of the C-terminal cysteine of HypE yielding a protein-S-carboxamide.</text>
</comment>
<dbReference type="GO" id="GO:0016874">
    <property type="term" value="F:ligase activity"/>
    <property type="evidence" value="ECO:0007669"/>
    <property type="project" value="UniProtKB-UniRule"/>
</dbReference>
<keyword evidence="5" id="KW-0863">Zinc-finger</keyword>
<dbReference type="Gene3D" id="3.30.420.360">
    <property type="match status" value="1"/>
</dbReference>
<keyword evidence="6" id="KW-0862">Zinc</keyword>
<keyword evidence="13" id="KW-1185">Reference proteome</keyword>
<feature type="domain" description="Acylphosphatase-like" evidence="10">
    <location>
        <begin position="8"/>
        <end position="95"/>
    </location>
</feature>
<dbReference type="SUPFAM" id="SSF55821">
    <property type="entry name" value="YrdC/RibB"/>
    <property type="match status" value="1"/>
</dbReference>
<dbReference type="PROSITE" id="PS51163">
    <property type="entry name" value="YRDC"/>
    <property type="match status" value="1"/>
</dbReference>
<dbReference type="AlphaFoldDB" id="A0A1E7ZDL2"/>
<dbReference type="InterPro" id="IPR011125">
    <property type="entry name" value="Znf_HypF"/>
</dbReference>
<evidence type="ECO:0000313" key="13">
    <source>
        <dbReference type="Proteomes" id="UP000175691"/>
    </source>
</evidence>
<evidence type="ECO:0000256" key="1">
    <source>
        <dbReference type="ARBA" id="ARBA00004711"/>
    </source>
</evidence>
<dbReference type="SUPFAM" id="SSF53067">
    <property type="entry name" value="Actin-like ATPase domain"/>
    <property type="match status" value="1"/>
</dbReference>
<dbReference type="GO" id="GO:0016743">
    <property type="term" value="F:carboxyl- or carbamoyltransferase activity"/>
    <property type="evidence" value="ECO:0007669"/>
    <property type="project" value="UniProtKB-UniRule"/>
</dbReference>
<dbReference type="Gene3D" id="3.30.110.120">
    <property type="match status" value="1"/>
</dbReference>
<dbReference type="InterPro" id="IPR055128">
    <property type="entry name" value="HypF_C_2"/>
</dbReference>
<dbReference type="Pfam" id="PF01300">
    <property type="entry name" value="Sua5_yciO_yrdC"/>
    <property type="match status" value="1"/>
</dbReference>
<dbReference type="RefSeq" id="WP_070124426.1">
    <property type="nucleotide sequence ID" value="NZ_MDHN01000013.1"/>
</dbReference>
<dbReference type="OrthoDB" id="9808093at2"/>
<dbReference type="InterPro" id="IPR017945">
    <property type="entry name" value="DHBP_synth_RibB-like_a/b_dom"/>
</dbReference>
<feature type="active site" evidence="9">
    <location>
        <position position="41"/>
    </location>
</feature>
<evidence type="ECO:0000259" key="10">
    <source>
        <dbReference type="PROSITE" id="PS51160"/>
    </source>
</evidence>
<dbReference type="PANTHER" id="PTHR42959:SF1">
    <property type="entry name" value="CARBAMOYLTRANSFERASE HYPF"/>
    <property type="match status" value="1"/>
</dbReference>
<protein>
    <recommendedName>
        <fullName evidence="8">Carbamoyltransferase HypF</fullName>
        <ecNumber evidence="8">6.2.-.-</ecNumber>
    </recommendedName>
</protein>
<dbReference type="Gene3D" id="3.90.870.50">
    <property type="match status" value="1"/>
</dbReference>
<dbReference type="InterPro" id="IPR051060">
    <property type="entry name" value="Carbamoyltrans_HypF-like"/>
</dbReference>
<gene>
    <name evidence="12" type="ORF">BFC18_07450</name>
</gene>
<dbReference type="NCBIfam" id="TIGR00143">
    <property type="entry name" value="hypF"/>
    <property type="match status" value="1"/>
</dbReference>
<dbReference type="InterPro" id="IPR017968">
    <property type="entry name" value="Acylphosphatase_CS"/>
</dbReference>
<dbReference type="PROSITE" id="PS00150">
    <property type="entry name" value="ACYLPHOSPHATASE_1"/>
    <property type="match status" value="1"/>
</dbReference>
<comment type="catalytic activity">
    <reaction evidence="7 8">
        <text>C-terminal L-cysteinyl-[HypE protein] + carbamoyl phosphate + ATP + H2O = C-terminal S-carboxamide-L-cysteinyl-[HypE protein] + AMP + phosphate + diphosphate + H(+)</text>
        <dbReference type="Rhea" id="RHEA:55636"/>
        <dbReference type="Rhea" id="RHEA-COMP:14247"/>
        <dbReference type="Rhea" id="RHEA-COMP:14392"/>
        <dbReference type="ChEBI" id="CHEBI:15377"/>
        <dbReference type="ChEBI" id="CHEBI:15378"/>
        <dbReference type="ChEBI" id="CHEBI:30616"/>
        <dbReference type="ChEBI" id="CHEBI:33019"/>
        <dbReference type="ChEBI" id="CHEBI:43474"/>
        <dbReference type="ChEBI" id="CHEBI:58228"/>
        <dbReference type="ChEBI" id="CHEBI:76913"/>
        <dbReference type="ChEBI" id="CHEBI:139126"/>
        <dbReference type="ChEBI" id="CHEBI:456215"/>
    </reaction>
</comment>
<keyword evidence="3" id="KW-0436">Ligase</keyword>
<evidence type="ECO:0000256" key="7">
    <source>
        <dbReference type="ARBA" id="ARBA00048220"/>
    </source>
</evidence>
<accession>A0A1E7ZDL2</accession>
<dbReference type="InterPro" id="IPR006070">
    <property type="entry name" value="Sua5-like_dom"/>
</dbReference>
<evidence type="ECO:0000256" key="9">
    <source>
        <dbReference type="PROSITE-ProRule" id="PRU00520"/>
    </source>
</evidence>
<evidence type="ECO:0000256" key="3">
    <source>
        <dbReference type="ARBA" id="ARBA00022598"/>
    </source>
</evidence>
<dbReference type="PANTHER" id="PTHR42959">
    <property type="entry name" value="CARBAMOYLTRANSFERASE"/>
    <property type="match status" value="1"/>
</dbReference>
<dbReference type="PROSITE" id="PS51160">
    <property type="entry name" value="ACYLPHOSPHATASE_3"/>
    <property type="match status" value="1"/>
</dbReference>
<dbReference type="InterPro" id="IPR043129">
    <property type="entry name" value="ATPase_NBD"/>
</dbReference>
<dbReference type="GO" id="GO:0003998">
    <property type="term" value="F:acylphosphatase activity"/>
    <property type="evidence" value="ECO:0007669"/>
    <property type="project" value="UniProtKB-EC"/>
</dbReference>
<dbReference type="InterPro" id="IPR001792">
    <property type="entry name" value="Acylphosphatase-like_dom"/>
</dbReference>
<comment type="catalytic activity">
    <reaction evidence="9">
        <text>an acyl phosphate + H2O = a carboxylate + phosphate + H(+)</text>
        <dbReference type="Rhea" id="RHEA:14965"/>
        <dbReference type="ChEBI" id="CHEBI:15377"/>
        <dbReference type="ChEBI" id="CHEBI:15378"/>
        <dbReference type="ChEBI" id="CHEBI:29067"/>
        <dbReference type="ChEBI" id="CHEBI:43474"/>
        <dbReference type="ChEBI" id="CHEBI:59918"/>
        <dbReference type="EC" id="3.6.1.7"/>
    </reaction>
</comment>
<comment type="pathway">
    <text evidence="1 8">Protein modification; [NiFe] hydrogenase maturation.</text>
</comment>
<dbReference type="GO" id="GO:0008270">
    <property type="term" value="F:zinc ion binding"/>
    <property type="evidence" value="ECO:0007669"/>
    <property type="project" value="UniProtKB-KW"/>
</dbReference>
<keyword evidence="4" id="KW-0479">Metal-binding</keyword>
<evidence type="ECO:0000256" key="6">
    <source>
        <dbReference type="ARBA" id="ARBA00022833"/>
    </source>
</evidence>
<dbReference type="Pfam" id="PF22521">
    <property type="entry name" value="HypF_C_2"/>
    <property type="match status" value="1"/>
</dbReference>